<sequence length="300" mass="33509">MRTKRLQPGFTLIELLVAMSITVILLGVLVYMTGISMDTYKDKRNEVRASRQAKEAIEAVAKDLESMVSRRDGNTYEWLYAGKETNAQMGPAQKEITNTSHLIFFTGATDRYNGEIGKDGVDKGGDVSAVSYRLVYRDQIGDTDDEEYAVFSLYRNLVDPDEAFDILAVDDLQAEYSTRFKSSDLQASNFLVENIYEFTVTFLVEYTPVGETSTKIERVTMRESTGGYTSVRLKGNELVATKGAGQNTDILNGQIVGAEVSITVLTDHGLTLAKRSAMTRDDLIRKHSYHYTKTINTPRP</sequence>
<proteinExistence type="predicted"/>
<comment type="caution">
    <text evidence="2">The sequence shown here is derived from an EMBL/GenBank/DDBJ whole genome shotgun (WGS) entry which is preliminary data.</text>
</comment>
<protein>
    <submittedName>
        <fullName evidence="2">Type II secretion system protein</fullName>
    </submittedName>
</protein>
<dbReference type="InterPro" id="IPR012902">
    <property type="entry name" value="N_methyl_site"/>
</dbReference>
<evidence type="ECO:0000313" key="2">
    <source>
        <dbReference type="EMBL" id="NWK57002.1"/>
    </source>
</evidence>
<evidence type="ECO:0000313" key="3">
    <source>
        <dbReference type="Proteomes" id="UP000557872"/>
    </source>
</evidence>
<dbReference type="SUPFAM" id="SSF54523">
    <property type="entry name" value="Pili subunits"/>
    <property type="match status" value="1"/>
</dbReference>
<gene>
    <name evidence="2" type="ORF">HW115_15370</name>
</gene>
<evidence type="ECO:0000256" key="1">
    <source>
        <dbReference type="SAM" id="Phobius"/>
    </source>
</evidence>
<organism evidence="2 3">
    <name type="scientific">Oceaniferula marina</name>
    <dbReference type="NCBI Taxonomy" id="2748318"/>
    <lineage>
        <taxon>Bacteria</taxon>
        <taxon>Pseudomonadati</taxon>
        <taxon>Verrucomicrobiota</taxon>
        <taxon>Verrucomicrobiia</taxon>
        <taxon>Verrucomicrobiales</taxon>
        <taxon>Verrucomicrobiaceae</taxon>
        <taxon>Oceaniferula</taxon>
    </lineage>
</organism>
<dbReference type="RefSeq" id="WP_178933834.1">
    <property type="nucleotide sequence ID" value="NZ_JACBAZ010000007.1"/>
</dbReference>
<dbReference type="InterPro" id="IPR045584">
    <property type="entry name" value="Pilin-like"/>
</dbReference>
<reference evidence="2 3" key="1">
    <citation type="submission" date="2020-07" db="EMBL/GenBank/DDBJ databases">
        <title>Roseicoccus Jingziensis gen. nov., sp. nov., isolated from coastal seawater.</title>
        <authorList>
            <person name="Feng X."/>
        </authorList>
    </citation>
    <scope>NUCLEOTIDE SEQUENCE [LARGE SCALE GENOMIC DNA]</scope>
    <source>
        <strain evidence="2 3">N1E253</strain>
    </source>
</reference>
<feature type="transmembrane region" description="Helical" evidence="1">
    <location>
        <begin position="12"/>
        <end position="32"/>
    </location>
</feature>
<name>A0A851GJ44_9BACT</name>
<dbReference type="NCBIfam" id="TIGR02532">
    <property type="entry name" value="IV_pilin_GFxxxE"/>
    <property type="match status" value="1"/>
</dbReference>
<dbReference type="Pfam" id="PF07963">
    <property type="entry name" value="N_methyl"/>
    <property type="match status" value="1"/>
</dbReference>
<keyword evidence="1" id="KW-0812">Transmembrane</keyword>
<dbReference type="Proteomes" id="UP000557872">
    <property type="component" value="Unassembled WGS sequence"/>
</dbReference>
<accession>A0A851GJ44</accession>
<dbReference type="EMBL" id="JACBAZ010000007">
    <property type="protein sequence ID" value="NWK57002.1"/>
    <property type="molecule type" value="Genomic_DNA"/>
</dbReference>
<keyword evidence="1" id="KW-1133">Transmembrane helix</keyword>
<keyword evidence="1" id="KW-0472">Membrane</keyword>
<keyword evidence="3" id="KW-1185">Reference proteome</keyword>
<dbReference type="AlphaFoldDB" id="A0A851GJ44"/>